<gene>
    <name evidence="6" type="ORF">KGD84_03240</name>
</gene>
<feature type="domain" description="HTH tetR-type" evidence="5">
    <location>
        <begin position="9"/>
        <end position="69"/>
    </location>
</feature>
<dbReference type="InterPro" id="IPR025996">
    <property type="entry name" value="MT1864/Rv1816-like_C"/>
</dbReference>
<dbReference type="Gene3D" id="1.10.357.10">
    <property type="entry name" value="Tetracycline Repressor, domain 2"/>
    <property type="match status" value="1"/>
</dbReference>
<name>A0ABX8BQ80_9ACTN</name>
<dbReference type="PROSITE" id="PS50977">
    <property type="entry name" value="HTH_TETR_2"/>
    <property type="match status" value="1"/>
</dbReference>
<reference evidence="6 7" key="1">
    <citation type="submission" date="2021-05" db="EMBL/GenBank/DDBJ databases">
        <title>Direct Submission.</title>
        <authorList>
            <person name="Li K."/>
            <person name="Gao J."/>
        </authorList>
    </citation>
    <scope>NUCLEOTIDE SEQUENCE [LARGE SCALE GENOMIC DNA]</scope>
    <source>
        <strain evidence="6 7">Mg02</strain>
    </source>
</reference>
<feature type="DNA-binding region" description="H-T-H motif" evidence="4">
    <location>
        <begin position="32"/>
        <end position="51"/>
    </location>
</feature>
<keyword evidence="3" id="KW-0804">Transcription</keyword>
<evidence type="ECO:0000256" key="2">
    <source>
        <dbReference type="ARBA" id="ARBA00023125"/>
    </source>
</evidence>
<dbReference type="SUPFAM" id="SSF48498">
    <property type="entry name" value="Tetracyclin repressor-like, C-terminal domain"/>
    <property type="match status" value="1"/>
</dbReference>
<evidence type="ECO:0000256" key="4">
    <source>
        <dbReference type="PROSITE-ProRule" id="PRU00335"/>
    </source>
</evidence>
<keyword evidence="2 4" id="KW-0238">DNA-binding</keyword>
<evidence type="ECO:0000259" key="5">
    <source>
        <dbReference type="PROSITE" id="PS50977"/>
    </source>
</evidence>
<dbReference type="EMBL" id="CP074133">
    <property type="protein sequence ID" value="QUX23414.1"/>
    <property type="molecule type" value="Genomic_DNA"/>
</dbReference>
<dbReference type="RefSeq" id="WP_220564635.1">
    <property type="nucleotide sequence ID" value="NZ_CP074133.1"/>
</dbReference>
<dbReference type="InterPro" id="IPR001647">
    <property type="entry name" value="HTH_TetR"/>
</dbReference>
<dbReference type="Pfam" id="PF13305">
    <property type="entry name" value="TetR_C_33"/>
    <property type="match status" value="1"/>
</dbReference>
<protein>
    <submittedName>
        <fullName evidence="6">TetR/AcrR family transcriptional regulator</fullName>
    </submittedName>
</protein>
<keyword evidence="1" id="KW-0805">Transcription regulation</keyword>
<evidence type="ECO:0000256" key="1">
    <source>
        <dbReference type="ARBA" id="ARBA00023015"/>
    </source>
</evidence>
<organism evidence="6 7">
    <name type="scientific">Nocardiopsis changdeensis</name>
    <dbReference type="NCBI Taxonomy" id="2831969"/>
    <lineage>
        <taxon>Bacteria</taxon>
        <taxon>Bacillati</taxon>
        <taxon>Actinomycetota</taxon>
        <taxon>Actinomycetes</taxon>
        <taxon>Streptosporangiales</taxon>
        <taxon>Nocardiopsidaceae</taxon>
        <taxon>Nocardiopsis</taxon>
    </lineage>
</organism>
<dbReference type="PANTHER" id="PTHR30055:SF220">
    <property type="entry name" value="TETR-FAMILY REGULATORY PROTEIN"/>
    <property type="match status" value="1"/>
</dbReference>
<proteinExistence type="predicted"/>
<dbReference type="Proteomes" id="UP000676079">
    <property type="component" value="Chromosome"/>
</dbReference>
<dbReference type="SUPFAM" id="SSF46689">
    <property type="entry name" value="Homeodomain-like"/>
    <property type="match status" value="1"/>
</dbReference>
<dbReference type="InterPro" id="IPR009057">
    <property type="entry name" value="Homeodomain-like_sf"/>
</dbReference>
<dbReference type="InterPro" id="IPR036271">
    <property type="entry name" value="Tet_transcr_reg_TetR-rel_C_sf"/>
</dbReference>
<evidence type="ECO:0000256" key="3">
    <source>
        <dbReference type="ARBA" id="ARBA00023163"/>
    </source>
</evidence>
<dbReference type="InterPro" id="IPR050109">
    <property type="entry name" value="HTH-type_TetR-like_transc_reg"/>
</dbReference>
<dbReference type="PANTHER" id="PTHR30055">
    <property type="entry name" value="HTH-TYPE TRANSCRIPTIONAL REGULATOR RUTR"/>
    <property type="match status" value="1"/>
</dbReference>
<accession>A0ABX8BQ80</accession>
<keyword evidence="7" id="KW-1185">Reference proteome</keyword>
<sequence length="194" mass="20284">MTDRPYHHGDLRAALLAGAERALAARGPAALSLRELAREAGVSHAAPGRHFRDKSALLDALALNGFERLTSQLAAAAAEPGDTRDGLLALARVYVSFALRNAALLDLMYSRKHEPDAPEELTAAVGRLLDTMMGIITEGQRAGEITAGDPEVVAFTVAAALHGFAAFNSTTAPEEADALLPGVIDVLASGLLPR</sequence>
<dbReference type="Pfam" id="PF00440">
    <property type="entry name" value="TetR_N"/>
    <property type="match status" value="1"/>
</dbReference>
<evidence type="ECO:0000313" key="7">
    <source>
        <dbReference type="Proteomes" id="UP000676079"/>
    </source>
</evidence>
<evidence type="ECO:0000313" key="6">
    <source>
        <dbReference type="EMBL" id="QUX23414.1"/>
    </source>
</evidence>